<reference evidence="4 5" key="1">
    <citation type="submission" date="2017-04" db="EMBL/GenBank/DDBJ databases">
        <authorList>
            <person name="Afonso C.L."/>
            <person name="Miller P.J."/>
            <person name="Scott M.A."/>
            <person name="Spackman E."/>
            <person name="Goraichik I."/>
            <person name="Dimitrov K.M."/>
            <person name="Suarez D.L."/>
            <person name="Swayne D.E."/>
        </authorList>
    </citation>
    <scope>NUCLEOTIDE SEQUENCE [LARGE SCALE GENOMIC DNA]</scope>
    <source>
        <strain evidence="4 5">VK13</strain>
    </source>
</reference>
<dbReference type="InterPro" id="IPR004843">
    <property type="entry name" value="Calcineurin-like_PHP"/>
</dbReference>
<gene>
    <name evidence="4" type="ORF">SAMN06296008_1184</name>
</gene>
<dbReference type="InterPro" id="IPR039331">
    <property type="entry name" value="PAPs-like"/>
</dbReference>
<dbReference type="Pfam" id="PF00149">
    <property type="entry name" value="Metallophos"/>
    <property type="match status" value="1"/>
</dbReference>
<feature type="chain" id="PRO_5012258397" evidence="2">
    <location>
        <begin position="20"/>
        <end position="371"/>
    </location>
</feature>
<accession>A0A1W2C1S3</accession>
<dbReference type="AlphaFoldDB" id="A0A1W2C1S3"/>
<dbReference type="PANTHER" id="PTHR22953">
    <property type="entry name" value="ACID PHOSPHATASE RELATED"/>
    <property type="match status" value="1"/>
</dbReference>
<dbReference type="STRING" id="1938817.SAMN06296008_1184"/>
<keyword evidence="1 2" id="KW-0732">Signal</keyword>
<feature type="signal peptide" evidence="2">
    <location>
        <begin position="1"/>
        <end position="19"/>
    </location>
</feature>
<protein>
    <submittedName>
        <fullName evidence="4">Calcineurin-like phosphoesterase</fullName>
    </submittedName>
</protein>
<dbReference type="Proteomes" id="UP000192708">
    <property type="component" value="Unassembled WGS sequence"/>
</dbReference>
<dbReference type="RefSeq" id="WP_084285663.1">
    <property type="nucleotide sequence ID" value="NZ_FWXJ01000018.1"/>
</dbReference>
<dbReference type="PANTHER" id="PTHR22953:SF153">
    <property type="entry name" value="PURPLE ACID PHOSPHATASE"/>
    <property type="match status" value="1"/>
</dbReference>
<proteinExistence type="predicted"/>
<evidence type="ECO:0000259" key="3">
    <source>
        <dbReference type="Pfam" id="PF00149"/>
    </source>
</evidence>
<evidence type="ECO:0000313" key="4">
    <source>
        <dbReference type="EMBL" id="SMC79100.1"/>
    </source>
</evidence>
<evidence type="ECO:0000313" key="5">
    <source>
        <dbReference type="Proteomes" id="UP000192708"/>
    </source>
</evidence>
<sequence length="371" mass="42114">MRKLLVVLLGIIISQTSLAQTETKHAKVKTLFHFVTVGDSREEPALVKLSAQEQLWIQNTKVLTRMVREIQAAKPQALFFNGDMIYGYSTDPKIMNTQYAYWRGATSHLMETGTYIVPVPGNHEVQIKAKDDNGKPIKKAVVESEILWRENMGDLIVNPVRWEEITKTKISAWDIKNTPAIGSDGITTDQSQLSYSFDVDQSHFAIINTDPTGFDDSAPVNWLAEDFARAKSRGAKNFFVFSHKMAFTYNTEKQKSLNKIKAGGFDIRKEVRDTFWDIIEKYQAISFTGHQHTYHASQPRKAEGGHAWQVIVGSGGSNYAISKEMMDKPSDRMYSWADVKVKSNGKTEIKIFGFDDQWKKTQLIESWTVTN</sequence>
<dbReference type="Gene3D" id="3.60.21.10">
    <property type="match status" value="1"/>
</dbReference>
<dbReference type="EMBL" id="FWXJ01000018">
    <property type="protein sequence ID" value="SMC79100.1"/>
    <property type="molecule type" value="Genomic_DNA"/>
</dbReference>
<evidence type="ECO:0000256" key="2">
    <source>
        <dbReference type="SAM" id="SignalP"/>
    </source>
</evidence>
<dbReference type="SUPFAM" id="SSF56300">
    <property type="entry name" value="Metallo-dependent phosphatases"/>
    <property type="match status" value="1"/>
</dbReference>
<dbReference type="OrthoDB" id="9809781at2"/>
<keyword evidence="5" id="KW-1185">Reference proteome</keyword>
<dbReference type="InterPro" id="IPR029052">
    <property type="entry name" value="Metallo-depent_PP-like"/>
</dbReference>
<feature type="domain" description="Calcineurin-like phosphoesterase" evidence="3">
    <location>
        <begin position="61"/>
        <end position="294"/>
    </location>
</feature>
<dbReference type="GO" id="GO:0003993">
    <property type="term" value="F:acid phosphatase activity"/>
    <property type="evidence" value="ECO:0007669"/>
    <property type="project" value="InterPro"/>
</dbReference>
<name>A0A1W2C1S3_9BURK</name>
<evidence type="ECO:0000256" key="1">
    <source>
        <dbReference type="ARBA" id="ARBA00022729"/>
    </source>
</evidence>
<organism evidence="4 5">
    <name type="scientific">Polynucleobacter kasalickyi</name>
    <dbReference type="NCBI Taxonomy" id="1938817"/>
    <lineage>
        <taxon>Bacteria</taxon>
        <taxon>Pseudomonadati</taxon>
        <taxon>Pseudomonadota</taxon>
        <taxon>Betaproteobacteria</taxon>
        <taxon>Burkholderiales</taxon>
        <taxon>Burkholderiaceae</taxon>
        <taxon>Polynucleobacter</taxon>
    </lineage>
</organism>